<sequence length="58" mass="5695">MQKKSASSAGGWGGSAVSKLLAAKDGGWGGSAVSKLLAAKDGGWRMAPQRLSTASSAC</sequence>
<evidence type="ECO:0000313" key="1">
    <source>
        <dbReference type="EMBL" id="MCS4557346.1"/>
    </source>
</evidence>
<dbReference type="Proteomes" id="UP001201549">
    <property type="component" value="Unassembled WGS sequence"/>
</dbReference>
<reference evidence="1 2" key="1">
    <citation type="submission" date="2022-02" db="EMBL/GenBank/DDBJ databases">
        <authorList>
            <person name="Zhuang L."/>
        </authorList>
    </citation>
    <scope>NUCLEOTIDE SEQUENCE [LARGE SCALE GENOMIC DNA]</scope>
    <source>
        <strain evidence="1 2">C32</strain>
    </source>
</reference>
<dbReference type="EMBL" id="JAKOGG010000008">
    <property type="protein sequence ID" value="MCS4557346.1"/>
    <property type="molecule type" value="Genomic_DNA"/>
</dbReference>
<reference evidence="2" key="2">
    <citation type="submission" date="2023-07" db="EMBL/GenBank/DDBJ databases">
        <title>Shewanella mangrovi sp. nov., an acetaldehyde- degrading bacterium isolated from mangrove sediment.</title>
        <authorList>
            <person name="Liu Y."/>
        </authorList>
    </citation>
    <scope>NUCLEOTIDE SEQUENCE [LARGE SCALE GENOMIC DNA]</scope>
    <source>
        <strain evidence="2">C32</strain>
    </source>
</reference>
<organism evidence="1 2">
    <name type="scientific">Shewanella electrica</name>
    <dbReference type="NCBI Taxonomy" id="515560"/>
    <lineage>
        <taxon>Bacteria</taxon>
        <taxon>Pseudomonadati</taxon>
        <taxon>Pseudomonadota</taxon>
        <taxon>Gammaproteobacteria</taxon>
        <taxon>Alteromonadales</taxon>
        <taxon>Shewanellaceae</taxon>
        <taxon>Shewanella</taxon>
    </lineage>
</organism>
<name>A0ABT2FMV2_9GAMM</name>
<evidence type="ECO:0000313" key="2">
    <source>
        <dbReference type="Proteomes" id="UP001201549"/>
    </source>
</evidence>
<protein>
    <submittedName>
        <fullName evidence="1">Uncharacterized protein</fullName>
    </submittedName>
</protein>
<gene>
    <name evidence="1" type="ORF">L9G74_12910</name>
</gene>
<dbReference type="RefSeq" id="WP_238896824.1">
    <property type="nucleotide sequence ID" value="NZ_JAKOGG010000008.1"/>
</dbReference>
<proteinExistence type="predicted"/>
<comment type="caution">
    <text evidence="1">The sequence shown here is derived from an EMBL/GenBank/DDBJ whole genome shotgun (WGS) entry which is preliminary data.</text>
</comment>
<accession>A0ABT2FMV2</accession>
<keyword evidence="2" id="KW-1185">Reference proteome</keyword>